<evidence type="ECO:0000256" key="1">
    <source>
        <dbReference type="SAM" id="SignalP"/>
    </source>
</evidence>
<feature type="signal peptide" evidence="1">
    <location>
        <begin position="1"/>
        <end position="18"/>
    </location>
</feature>
<gene>
    <name evidence="2" type="ORF">A8C32_12950</name>
</gene>
<sequence>MTNKFLFVLLLFSINIFAQDPKLSDNFTVEVGEEYGETDGKFKSFFKYNNKVVAINRHKDHLIIQRFDPITLKEVDRIEHEKFFKNKEKHGFEKIMRIGDNVILFYAKWNRKTQIESLEAQIISLDNLKIGKQKEIIRQEGKIAGSFRVTGNSFFITKIGTVDKFSYKTSFDEKTLLIEYRLKPKFRDDSKSYDRISINVFNENLELDWKGQVEMPYTEKKMNNEDYAIDKHGDFYMLASVYEDDSTDEKKKKKEGANYHLELFKVKKNTNTIIKNEIKLGDKFIDEVMLYEDVEGNIVITGTSKNPDKGKSRVFFSTKEKGLATGVFTMKLNENGAVSSFKNYDFPLELLKKYATKKEKKKNKKISKEEDEKPGLRELKINSIVLNNDGSFLILGEQRYTVIRTSYSSTGKQRTTITYYYRDILATKINADGTLAWMQKLPKRQIGKRGQGTMSFTHMFAGNNHYLLYLDNVKNLNLPEDKVPYVHTDGKGGYFTAYIINDKTGEVKKEAIFNTRDFNDTELEHFDTDKILPLSDSEILIEGFEGRNKDFLVKVSAKK</sequence>
<dbReference type="AlphaFoldDB" id="A0A1E5TE12"/>
<dbReference type="Proteomes" id="UP000095713">
    <property type="component" value="Unassembled WGS sequence"/>
</dbReference>
<name>A0A1E5TE12_9FLAO</name>
<accession>A0A1E5TE12</accession>
<dbReference type="OrthoDB" id="613240at2"/>
<dbReference type="RefSeq" id="WP_069829040.1">
    <property type="nucleotide sequence ID" value="NZ_MDJD01000007.1"/>
</dbReference>
<keyword evidence="1" id="KW-0732">Signal</keyword>
<feature type="chain" id="PRO_5009186331" evidence="1">
    <location>
        <begin position="19"/>
        <end position="559"/>
    </location>
</feature>
<organism evidence="2 3">
    <name type="scientific">Flavivirga aquatica</name>
    <dbReference type="NCBI Taxonomy" id="1849968"/>
    <lineage>
        <taxon>Bacteria</taxon>
        <taxon>Pseudomonadati</taxon>
        <taxon>Bacteroidota</taxon>
        <taxon>Flavobacteriia</taxon>
        <taxon>Flavobacteriales</taxon>
        <taxon>Flavobacteriaceae</taxon>
        <taxon>Flavivirga</taxon>
    </lineage>
</organism>
<comment type="caution">
    <text evidence="2">The sequence shown here is derived from an EMBL/GenBank/DDBJ whole genome shotgun (WGS) entry which is preliminary data.</text>
</comment>
<evidence type="ECO:0000313" key="2">
    <source>
        <dbReference type="EMBL" id="OEK09605.1"/>
    </source>
</evidence>
<reference evidence="2 3" key="1">
    <citation type="submission" date="2016-05" db="EMBL/GenBank/DDBJ databases">
        <title>Draft Genome Sequence of Algibacter sp. Strain SK-16 Isolated from the Surface Water of Aburatsubo Inlet.</title>
        <authorList>
            <person name="Wong S.-K."/>
            <person name="Yoshizawa S."/>
            <person name="Nakajima Y."/>
            <person name="Ogura Y."/>
            <person name="Tetsuya H."/>
            <person name="Hamasaki K."/>
        </authorList>
    </citation>
    <scope>NUCLEOTIDE SEQUENCE [LARGE SCALE GENOMIC DNA]</scope>
    <source>
        <strain evidence="2 3">SK-16</strain>
    </source>
</reference>
<dbReference type="EMBL" id="MDJD01000007">
    <property type="protein sequence ID" value="OEK09605.1"/>
    <property type="molecule type" value="Genomic_DNA"/>
</dbReference>
<protein>
    <submittedName>
        <fullName evidence="2">Uncharacterized protein</fullName>
    </submittedName>
</protein>
<proteinExistence type="predicted"/>
<dbReference type="STRING" id="1849968.A8C32_12950"/>
<evidence type="ECO:0000313" key="3">
    <source>
        <dbReference type="Proteomes" id="UP000095713"/>
    </source>
</evidence>
<keyword evidence="3" id="KW-1185">Reference proteome</keyword>